<feature type="transmembrane region" description="Helical" evidence="9">
    <location>
        <begin position="924"/>
        <end position="947"/>
    </location>
</feature>
<feature type="transmembrane region" description="Helical" evidence="9">
    <location>
        <begin position="860"/>
        <end position="881"/>
    </location>
</feature>
<evidence type="ECO:0000313" key="11">
    <source>
        <dbReference type="EMBL" id="KAG5483707.1"/>
    </source>
</evidence>
<feature type="region of interest" description="Disordered" evidence="8">
    <location>
        <begin position="313"/>
        <end position="345"/>
    </location>
</feature>
<feature type="compositionally biased region" description="Low complexity" evidence="8">
    <location>
        <begin position="30"/>
        <end position="46"/>
    </location>
</feature>
<feature type="transmembrane region" description="Helical" evidence="9">
    <location>
        <begin position="784"/>
        <end position="804"/>
    </location>
</feature>
<evidence type="ECO:0000256" key="9">
    <source>
        <dbReference type="SAM" id="Phobius"/>
    </source>
</evidence>
<feature type="transmembrane region" description="Helical" evidence="9">
    <location>
        <begin position="816"/>
        <end position="840"/>
    </location>
</feature>
<keyword evidence="7 9" id="KW-0472">Membrane</keyword>
<evidence type="ECO:0000256" key="2">
    <source>
        <dbReference type="ARBA" id="ARBA00008066"/>
    </source>
</evidence>
<feature type="compositionally biased region" description="Basic and acidic residues" evidence="8">
    <location>
        <begin position="187"/>
        <end position="196"/>
    </location>
</feature>
<evidence type="ECO:0000256" key="4">
    <source>
        <dbReference type="ARBA" id="ARBA00022692"/>
    </source>
</evidence>
<evidence type="ECO:0000256" key="7">
    <source>
        <dbReference type="ARBA" id="ARBA00023136"/>
    </source>
</evidence>
<feature type="compositionally biased region" description="Low complexity" evidence="8">
    <location>
        <begin position="170"/>
        <end position="179"/>
    </location>
</feature>
<dbReference type="GO" id="GO:0016020">
    <property type="term" value="C:membrane"/>
    <property type="evidence" value="ECO:0007669"/>
    <property type="project" value="UniProtKB-SubCell"/>
</dbReference>
<evidence type="ECO:0000313" key="12">
    <source>
        <dbReference type="Proteomes" id="UP000674143"/>
    </source>
</evidence>
<feature type="region of interest" description="Disordered" evidence="8">
    <location>
        <begin position="89"/>
        <end position="225"/>
    </location>
</feature>
<feature type="region of interest" description="Disordered" evidence="8">
    <location>
        <begin position="242"/>
        <end position="268"/>
    </location>
</feature>
<feature type="transmembrane region" description="Helical" evidence="9">
    <location>
        <begin position="968"/>
        <end position="991"/>
    </location>
</feature>
<dbReference type="GeneID" id="92360771"/>
<keyword evidence="5" id="KW-0029">Amino-acid transport</keyword>
<evidence type="ECO:0000256" key="8">
    <source>
        <dbReference type="SAM" id="MobiDB-lite"/>
    </source>
</evidence>
<dbReference type="Pfam" id="PF01490">
    <property type="entry name" value="Aa_trans"/>
    <property type="match status" value="1"/>
</dbReference>
<protein>
    <recommendedName>
        <fullName evidence="10">Amino acid transporter transmembrane domain-containing protein</fullName>
    </recommendedName>
</protein>
<evidence type="ECO:0000256" key="6">
    <source>
        <dbReference type="ARBA" id="ARBA00022989"/>
    </source>
</evidence>
<name>A0A836HCM9_9TRYP</name>
<keyword evidence="4 9" id="KW-0812">Transmembrane</keyword>
<feature type="domain" description="Amino acid transporter transmembrane" evidence="10">
    <location>
        <begin position="597"/>
        <end position="982"/>
    </location>
</feature>
<feature type="transmembrane region" description="Helical" evidence="9">
    <location>
        <begin position="901"/>
        <end position="918"/>
    </location>
</feature>
<keyword evidence="3" id="KW-0813">Transport</keyword>
<evidence type="ECO:0000256" key="1">
    <source>
        <dbReference type="ARBA" id="ARBA00004141"/>
    </source>
</evidence>
<reference evidence="12" key="2">
    <citation type="journal article" date="2021" name="Sci. Data">
        <title>Chromosome-scale genome sequencing, assembly and annotation of six genomes from subfamily Leishmaniinae.</title>
        <authorList>
            <person name="Almutairi H."/>
            <person name="Urbaniak M.D."/>
            <person name="Bates M.D."/>
            <person name="Jariyapan N."/>
            <person name="Kwakye-Nuako G."/>
            <person name="Thomaz Soccol V."/>
            <person name="Al-Salem W.S."/>
            <person name="Dillon R.J."/>
            <person name="Bates P.A."/>
            <person name="Gatherer D."/>
        </authorList>
    </citation>
    <scope>NUCLEOTIDE SEQUENCE [LARGE SCALE GENOMIC DNA]</scope>
</reference>
<evidence type="ECO:0000256" key="5">
    <source>
        <dbReference type="ARBA" id="ARBA00022970"/>
    </source>
</evidence>
<feature type="compositionally biased region" description="Polar residues" evidence="8">
    <location>
        <begin position="13"/>
        <end position="29"/>
    </location>
</feature>
<dbReference type="InterPro" id="IPR013057">
    <property type="entry name" value="AA_transpt_TM"/>
</dbReference>
<feature type="compositionally biased region" description="Basic and acidic residues" evidence="8">
    <location>
        <begin position="132"/>
        <end position="141"/>
    </location>
</feature>
<dbReference type="GO" id="GO:0015179">
    <property type="term" value="F:L-amino acid transmembrane transporter activity"/>
    <property type="evidence" value="ECO:0007669"/>
    <property type="project" value="TreeGrafter"/>
</dbReference>
<reference evidence="12" key="1">
    <citation type="journal article" date="2021" name="Microbiol. Resour. Announc.">
        <title>LGAAP: Leishmaniinae Genome Assembly and Annotation Pipeline.</title>
        <authorList>
            <person name="Almutairi H."/>
            <person name="Urbaniak M.D."/>
            <person name="Bates M.D."/>
            <person name="Jariyapan N."/>
            <person name="Kwakye-Nuako G."/>
            <person name="Thomaz-Soccol V."/>
            <person name="Al-Salem W.S."/>
            <person name="Dillon R.J."/>
            <person name="Bates P.A."/>
            <person name="Gatherer D."/>
        </authorList>
    </citation>
    <scope>NUCLEOTIDE SEQUENCE [LARGE SCALE GENOMIC DNA]</scope>
</reference>
<keyword evidence="12" id="KW-1185">Reference proteome</keyword>
<gene>
    <name evidence="11" type="ORF">LSCM4_04859</name>
</gene>
<feature type="transmembrane region" description="Helical" evidence="9">
    <location>
        <begin position="735"/>
        <end position="764"/>
    </location>
</feature>
<evidence type="ECO:0000256" key="3">
    <source>
        <dbReference type="ARBA" id="ARBA00022448"/>
    </source>
</evidence>
<dbReference type="AlphaFoldDB" id="A0A836HCM9"/>
<feature type="transmembrane region" description="Helical" evidence="9">
    <location>
        <begin position="707"/>
        <end position="723"/>
    </location>
</feature>
<comment type="similarity">
    <text evidence="2">Belongs to the amino acid/polyamine transporter 2 family.</text>
</comment>
<dbReference type="PANTHER" id="PTHR22950">
    <property type="entry name" value="AMINO ACID TRANSPORTER"/>
    <property type="match status" value="1"/>
</dbReference>
<comment type="subcellular location">
    <subcellularLocation>
        <location evidence="1">Membrane</location>
        <topology evidence="1">Multi-pass membrane protein</topology>
    </subcellularLocation>
</comment>
<dbReference type="EMBL" id="JAFHLR010000014">
    <property type="protein sequence ID" value="KAG5483707.1"/>
    <property type="molecule type" value="Genomic_DNA"/>
</dbReference>
<accession>A0A836HCM9</accession>
<feature type="transmembrane region" description="Helical" evidence="9">
    <location>
        <begin position="612"/>
        <end position="636"/>
    </location>
</feature>
<sequence length="1005" mass="106348">MDRQARGAAPHGDSNTTYVQEPSRGNPQQSRRSPFSSHGSSSGDSIGDSDEFSRQDIASILPRGGHFSLAARRAPASALEQSYPLRCEPASTVSGAGAAAEATEARATGAAPPSIAGVTHETPSFSGGTGARDGRSPDTARSRTVPPAARIFESDGNDPYAVHATSTPKSVVSGSVSSGRNPISDATRGEAKRSRDPSASPPAQATVAPTPLSSTPSRGEGLTAAATPAAWIAEYAVPYDSEDCNRRQPEPTFSPHKSPDAPRVHSTASITFISTHNTAAEDGADADGLAQTSLMPKRFGDTTQQQLQLLSEQLSPPPPLVPEASTATEQPPSAHSPTDPLPLSEPPHLVSKAGACALAETVPPAAAAPARTPIGVVHVRIPSALDVVEAASHASASTSSASRRSCSCGRGECSGGSCCGVRVEPARSRQRCGAARQEHDVDAQVGPVFLTPDELQSKRTKAYDCVTDSGGGSGHRHGSDAATTGVDGSIGAHSTAHDSVVSTLDFLEDTATTILPEALSSMFASTTNFLRAKADAVVKAVPQPLRRAASRAGEGIATAAGVTGSVISSMQAYAMRTVPDRVLSPEWKYLIFVDAVNVFKCSCSVNILVAPYILRMAGILGGVLLMIVMQLVCCYYTEVFFEAKHQLRRAEHVIMYGDVPRMTFGRWYPTFQLWYDGVALVATVAYAALNMQALLPHMSIKGGAAKALSFIVPSLLCLPLAFMKRASTQPPMLALASLLIFVSLVMMFTVFPYGCVANAAIRIISHEDSSVAVLPLFPNTVSEFFVALSISVYIFTPLRTAVPVERTMDPRRYIKLLRVCAAISTVVYIAFAVCVIVSYGSRTCSVLSTSFDGHHTSVEVGVMSLLFFAFLLLIPLALFELGELADRRILGWRTIPNYGQSGPNCLRVLFLVVSAVLACEVPYYGLLTALCGSLGYAVVAVIVPAALDYVCRERHCLLRGHKLRFLDYVVAFSGALFGISILVMGTTLTLYQMWLVPQAGYAYAC</sequence>
<comment type="caution">
    <text evidence="11">The sequence shown here is derived from an EMBL/GenBank/DDBJ whole genome shotgun (WGS) entry which is preliminary data.</text>
</comment>
<proteinExistence type="inferred from homology"/>
<keyword evidence="6 9" id="KW-1133">Transmembrane helix</keyword>
<feature type="region of interest" description="Disordered" evidence="8">
    <location>
        <begin position="1"/>
        <end position="57"/>
    </location>
</feature>
<dbReference type="Proteomes" id="UP000674143">
    <property type="component" value="Unassembled WGS sequence"/>
</dbReference>
<dbReference type="RefSeq" id="XP_067064646.1">
    <property type="nucleotide sequence ID" value="XM_067206837.1"/>
</dbReference>
<dbReference type="KEGG" id="loi:92360771"/>
<feature type="compositionally biased region" description="Low complexity" evidence="8">
    <location>
        <begin position="90"/>
        <end position="111"/>
    </location>
</feature>
<feature type="transmembrane region" description="Helical" evidence="9">
    <location>
        <begin position="673"/>
        <end position="695"/>
    </location>
</feature>
<feature type="compositionally biased region" description="Polar residues" evidence="8">
    <location>
        <begin position="325"/>
        <end position="336"/>
    </location>
</feature>
<dbReference type="PANTHER" id="PTHR22950:SF458">
    <property type="entry name" value="SODIUM-COUPLED NEUTRAL AMINO ACID TRANSPORTER 11-RELATED"/>
    <property type="match status" value="1"/>
</dbReference>
<evidence type="ECO:0000259" key="10">
    <source>
        <dbReference type="Pfam" id="PF01490"/>
    </source>
</evidence>
<organism evidence="11 12">
    <name type="scientific">Leishmania orientalis</name>
    <dbReference type="NCBI Taxonomy" id="2249476"/>
    <lineage>
        <taxon>Eukaryota</taxon>
        <taxon>Discoba</taxon>
        <taxon>Euglenozoa</taxon>
        <taxon>Kinetoplastea</taxon>
        <taxon>Metakinetoplastina</taxon>
        <taxon>Trypanosomatida</taxon>
        <taxon>Trypanosomatidae</taxon>
        <taxon>Leishmaniinae</taxon>
        <taxon>Leishmania</taxon>
    </lineage>
</organism>